<dbReference type="CDD" id="cd00082">
    <property type="entry name" value="HisKA"/>
    <property type="match status" value="1"/>
</dbReference>
<evidence type="ECO:0000256" key="1">
    <source>
        <dbReference type="ARBA" id="ARBA00000085"/>
    </source>
</evidence>
<keyword evidence="4 9" id="KW-0808">Transferase</keyword>
<dbReference type="InterPro" id="IPR004358">
    <property type="entry name" value="Sig_transdc_His_kin-like_C"/>
</dbReference>
<organism evidence="9">
    <name type="scientific">bioreactor metagenome</name>
    <dbReference type="NCBI Taxonomy" id="1076179"/>
    <lineage>
        <taxon>unclassified sequences</taxon>
        <taxon>metagenomes</taxon>
        <taxon>ecological metagenomes</taxon>
    </lineage>
</organism>
<dbReference type="AlphaFoldDB" id="A0A644ZVS3"/>
<dbReference type="EC" id="2.7.13.3" evidence="2"/>
<evidence type="ECO:0000313" key="9">
    <source>
        <dbReference type="EMBL" id="MPM44528.1"/>
    </source>
</evidence>
<keyword evidence="7" id="KW-0472">Membrane</keyword>
<comment type="caution">
    <text evidence="9">The sequence shown here is derived from an EMBL/GenBank/DDBJ whole genome shotgun (WGS) entry which is preliminary data.</text>
</comment>
<evidence type="ECO:0000256" key="4">
    <source>
        <dbReference type="ARBA" id="ARBA00022679"/>
    </source>
</evidence>
<dbReference type="InterPro" id="IPR005467">
    <property type="entry name" value="His_kinase_dom"/>
</dbReference>
<dbReference type="GO" id="GO:0000155">
    <property type="term" value="F:phosphorelay sensor kinase activity"/>
    <property type="evidence" value="ECO:0007669"/>
    <property type="project" value="InterPro"/>
</dbReference>
<dbReference type="SMART" id="SM00387">
    <property type="entry name" value="HATPase_c"/>
    <property type="match status" value="1"/>
</dbReference>
<dbReference type="Gene3D" id="3.30.565.10">
    <property type="entry name" value="Histidine kinase-like ATPase, C-terminal domain"/>
    <property type="match status" value="1"/>
</dbReference>
<feature type="transmembrane region" description="Helical" evidence="7">
    <location>
        <begin position="15"/>
        <end position="34"/>
    </location>
</feature>
<feature type="transmembrane region" description="Helical" evidence="7">
    <location>
        <begin position="114"/>
        <end position="136"/>
    </location>
</feature>
<dbReference type="SUPFAM" id="SSF55874">
    <property type="entry name" value="ATPase domain of HSP90 chaperone/DNA topoisomerase II/histidine kinase"/>
    <property type="match status" value="1"/>
</dbReference>
<dbReference type="Pfam" id="PF00512">
    <property type="entry name" value="HisKA"/>
    <property type="match status" value="1"/>
</dbReference>
<dbReference type="GO" id="GO:0004721">
    <property type="term" value="F:phosphoprotein phosphatase activity"/>
    <property type="evidence" value="ECO:0007669"/>
    <property type="project" value="TreeGrafter"/>
</dbReference>
<dbReference type="Pfam" id="PF02518">
    <property type="entry name" value="HATPase_c"/>
    <property type="match status" value="1"/>
</dbReference>
<evidence type="ECO:0000256" key="3">
    <source>
        <dbReference type="ARBA" id="ARBA00022553"/>
    </source>
</evidence>
<keyword evidence="7" id="KW-0812">Transmembrane</keyword>
<evidence type="ECO:0000259" key="8">
    <source>
        <dbReference type="PROSITE" id="PS50109"/>
    </source>
</evidence>
<reference evidence="9" key="1">
    <citation type="submission" date="2019-08" db="EMBL/GenBank/DDBJ databases">
        <authorList>
            <person name="Kucharzyk K."/>
            <person name="Murdoch R.W."/>
            <person name="Higgins S."/>
            <person name="Loffler F."/>
        </authorList>
    </citation>
    <scope>NUCLEOTIDE SEQUENCE</scope>
</reference>
<sequence length="413" mass="48047">MISIIKKEPLLKKQLVFILISIAIIFSIFSIFQYKNLKNIYLEQNNINKRLVGTLVSKYPEMEVDIVNSIYNPEKKYIEEGNKILDKFGYDKSYTMNKNVNFQKHLKYFLVNNLITFVILLFLVLTIVITYIKYIFNKLLKVNMYIENIINNDYKIKDDFKEEGIFNRIYSDLNKLSRSLNLKVRNLDKEKESIKELVTDISHQLKTPLASLKLYNTLLIEEELEEEEKMEFLQTNKLSINKLHNLIDSLVNISRLEANMISIKKENKGIKATLTKAIDSVRVKANQKQISIELEDFDDIQILHDSKWTEESIFNVIDNGVKYTDKNGKINISVSQTINFVRIDIKDNGIGIDKLEFNNIFKRFYRNSEVEDIEGSGVGLYLSRKILEQQGGNVIVSSKKGEGSKFSLFLTKV</sequence>
<keyword evidence="6" id="KW-0902">Two-component regulatory system</keyword>
<evidence type="ECO:0000256" key="6">
    <source>
        <dbReference type="ARBA" id="ARBA00023012"/>
    </source>
</evidence>
<dbReference type="Gene3D" id="1.10.287.130">
    <property type="match status" value="1"/>
</dbReference>
<accession>A0A644ZVS3</accession>
<dbReference type="PANTHER" id="PTHR45453:SF1">
    <property type="entry name" value="PHOSPHATE REGULON SENSOR PROTEIN PHOR"/>
    <property type="match status" value="1"/>
</dbReference>
<evidence type="ECO:0000256" key="7">
    <source>
        <dbReference type="SAM" id="Phobius"/>
    </source>
</evidence>
<dbReference type="InterPro" id="IPR036890">
    <property type="entry name" value="HATPase_C_sf"/>
</dbReference>
<dbReference type="CDD" id="cd00075">
    <property type="entry name" value="HATPase"/>
    <property type="match status" value="1"/>
</dbReference>
<gene>
    <name evidence="9" type="primary">sasA_238</name>
    <name evidence="9" type="ORF">SDC9_91206</name>
</gene>
<keyword evidence="5 9" id="KW-0418">Kinase</keyword>
<dbReference type="PROSITE" id="PS50109">
    <property type="entry name" value="HIS_KIN"/>
    <property type="match status" value="1"/>
</dbReference>
<keyword evidence="7" id="KW-1133">Transmembrane helix</keyword>
<dbReference type="InterPro" id="IPR003594">
    <property type="entry name" value="HATPase_dom"/>
</dbReference>
<dbReference type="SUPFAM" id="SSF47384">
    <property type="entry name" value="Homodimeric domain of signal transducing histidine kinase"/>
    <property type="match status" value="1"/>
</dbReference>
<dbReference type="EMBL" id="VSSQ01010511">
    <property type="protein sequence ID" value="MPM44528.1"/>
    <property type="molecule type" value="Genomic_DNA"/>
</dbReference>
<dbReference type="SMART" id="SM00388">
    <property type="entry name" value="HisKA"/>
    <property type="match status" value="1"/>
</dbReference>
<keyword evidence="3" id="KW-0597">Phosphoprotein</keyword>
<dbReference type="PRINTS" id="PR00344">
    <property type="entry name" value="BCTRLSENSOR"/>
</dbReference>
<comment type="catalytic activity">
    <reaction evidence="1">
        <text>ATP + protein L-histidine = ADP + protein N-phospho-L-histidine.</text>
        <dbReference type="EC" id="2.7.13.3"/>
    </reaction>
</comment>
<evidence type="ECO:0000256" key="5">
    <source>
        <dbReference type="ARBA" id="ARBA00022777"/>
    </source>
</evidence>
<dbReference type="GO" id="GO:0016036">
    <property type="term" value="P:cellular response to phosphate starvation"/>
    <property type="evidence" value="ECO:0007669"/>
    <property type="project" value="TreeGrafter"/>
</dbReference>
<dbReference type="InterPro" id="IPR003661">
    <property type="entry name" value="HisK_dim/P_dom"/>
</dbReference>
<feature type="domain" description="Histidine kinase" evidence="8">
    <location>
        <begin position="200"/>
        <end position="413"/>
    </location>
</feature>
<proteinExistence type="predicted"/>
<dbReference type="InterPro" id="IPR050351">
    <property type="entry name" value="BphY/WalK/GraS-like"/>
</dbReference>
<protein>
    <recommendedName>
        <fullName evidence="2">histidine kinase</fullName>
        <ecNumber evidence="2">2.7.13.3</ecNumber>
    </recommendedName>
</protein>
<name>A0A644ZVS3_9ZZZZ</name>
<dbReference type="GO" id="GO:0005886">
    <property type="term" value="C:plasma membrane"/>
    <property type="evidence" value="ECO:0007669"/>
    <property type="project" value="TreeGrafter"/>
</dbReference>
<dbReference type="PANTHER" id="PTHR45453">
    <property type="entry name" value="PHOSPHATE REGULON SENSOR PROTEIN PHOR"/>
    <property type="match status" value="1"/>
</dbReference>
<dbReference type="InterPro" id="IPR036097">
    <property type="entry name" value="HisK_dim/P_sf"/>
</dbReference>
<evidence type="ECO:0000256" key="2">
    <source>
        <dbReference type="ARBA" id="ARBA00012438"/>
    </source>
</evidence>